<name>A0A931BF38_9BACT</name>
<accession>A0A931BF38</accession>
<feature type="signal peptide" evidence="1">
    <location>
        <begin position="1"/>
        <end position="24"/>
    </location>
</feature>
<dbReference type="EMBL" id="JADQDP010000003">
    <property type="protein sequence ID" value="MBF9142704.1"/>
    <property type="molecule type" value="Genomic_DNA"/>
</dbReference>
<reference evidence="2 3" key="1">
    <citation type="submission" date="2020-11" db="EMBL/GenBank/DDBJ databases">
        <authorList>
            <person name="Kim M.K."/>
        </authorList>
    </citation>
    <scope>NUCLEOTIDE SEQUENCE [LARGE SCALE GENOMIC DNA]</scope>
    <source>
        <strain evidence="2 3">BT439</strain>
    </source>
</reference>
<sequence length="233" mass="25074">MSIVRTLKLFTFSISLLSGPLATAAVLPAAEVPPTPPGTPRLLLKGGLRLNHLFYLPDQQSWQLVLPSSLGLEYRFTPRFSLYSQLEADLSAGRAPRGRRRAQLPTTSTDFALGARYYFNQPAAGSAAAHPEPWGNYLALESSAELAQIGRGGRRGHNLTVGRVTPALFVLCGTQHGGPGRHLLYDLNAGLGIVAPPAYAAEAKVSPPWTVASQVNLRVYLVNHQRPPKLAGH</sequence>
<dbReference type="RefSeq" id="WP_196287052.1">
    <property type="nucleotide sequence ID" value="NZ_JADQDP010000003.1"/>
</dbReference>
<protein>
    <recommendedName>
        <fullName evidence="4">DUF3575 domain-containing protein</fullName>
    </recommendedName>
</protein>
<evidence type="ECO:0000313" key="3">
    <source>
        <dbReference type="Proteomes" id="UP000645610"/>
    </source>
</evidence>
<gene>
    <name evidence="2" type="ORF">I2I01_13735</name>
</gene>
<keyword evidence="3" id="KW-1185">Reference proteome</keyword>
<evidence type="ECO:0000313" key="2">
    <source>
        <dbReference type="EMBL" id="MBF9142704.1"/>
    </source>
</evidence>
<keyword evidence="1" id="KW-0732">Signal</keyword>
<feature type="chain" id="PRO_5037036217" description="DUF3575 domain-containing protein" evidence="1">
    <location>
        <begin position="25"/>
        <end position="233"/>
    </location>
</feature>
<evidence type="ECO:0000256" key="1">
    <source>
        <dbReference type="SAM" id="SignalP"/>
    </source>
</evidence>
<dbReference type="AlphaFoldDB" id="A0A931BF38"/>
<evidence type="ECO:0008006" key="4">
    <source>
        <dbReference type="Google" id="ProtNLM"/>
    </source>
</evidence>
<comment type="caution">
    <text evidence="2">The sequence shown here is derived from an EMBL/GenBank/DDBJ whole genome shotgun (WGS) entry which is preliminary data.</text>
</comment>
<organism evidence="2 3">
    <name type="scientific">Hymenobacter properus</name>
    <dbReference type="NCBI Taxonomy" id="2791026"/>
    <lineage>
        <taxon>Bacteria</taxon>
        <taxon>Pseudomonadati</taxon>
        <taxon>Bacteroidota</taxon>
        <taxon>Cytophagia</taxon>
        <taxon>Cytophagales</taxon>
        <taxon>Hymenobacteraceae</taxon>
        <taxon>Hymenobacter</taxon>
    </lineage>
</organism>
<proteinExistence type="predicted"/>
<dbReference type="Proteomes" id="UP000645610">
    <property type="component" value="Unassembled WGS sequence"/>
</dbReference>